<dbReference type="AlphaFoldDB" id="A0AA41Z7G3"/>
<organism evidence="2 3">
    <name type="scientific">Sphingomonas lycopersici</name>
    <dbReference type="NCBI Taxonomy" id="2951807"/>
    <lineage>
        <taxon>Bacteria</taxon>
        <taxon>Pseudomonadati</taxon>
        <taxon>Pseudomonadota</taxon>
        <taxon>Alphaproteobacteria</taxon>
        <taxon>Sphingomonadales</taxon>
        <taxon>Sphingomonadaceae</taxon>
        <taxon>Sphingomonas</taxon>
    </lineage>
</organism>
<proteinExistence type="predicted"/>
<dbReference type="Proteomes" id="UP001165565">
    <property type="component" value="Unassembled WGS sequence"/>
</dbReference>
<keyword evidence="1" id="KW-1133">Transmembrane helix</keyword>
<gene>
    <name evidence="2" type="ORF">NEE01_11475</name>
</gene>
<dbReference type="Pfam" id="PF04087">
    <property type="entry name" value="DUF389"/>
    <property type="match status" value="1"/>
</dbReference>
<evidence type="ECO:0000256" key="1">
    <source>
        <dbReference type="SAM" id="Phobius"/>
    </source>
</evidence>
<evidence type="ECO:0000313" key="2">
    <source>
        <dbReference type="EMBL" id="MCW6535402.1"/>
    </source>
</evidence>
<dbReference type="PANTHER" id="PTHR20992">
    <property type="entry name" value="AT15442P-RELATED"/>
    <property type="match status" value="1"/>
</dbReference>
<feature type="transmembrane region" description="Helical" evidence="1">
    <location>
        <begin position="79"/>
        <end position="102"/>
    </location>
</feature>
<feature type="transmembrane region" description="Helical" evidence="1">
    <location>
        <begin position="207"/>
        <end position="226"/>
    </location>
</feature>
<keyword evidence="1" id="KW-0472">Membrane</keyword>
<name>A0AA41Z7G3_9SPHN</name>
<sequence>MSSAVDHEGVMARVAEDSGWSARFAFMTIMSAGIAVLGLLQSSPAVVIGAMLISPLMGPIMGLGFSLALFDFTEMRRSIVALAVASALAIGFTALVVLLSPLKATTAEILARTRPNLFDLLVAMFSALAGTFALIRGRGETIVGVAIATALMPPLATVGYGLAVGNFAIAGGAAALFGTNFVTITLSAMIMAQLYGFGHRLSEQQTWAQTGLLVGAFLVMAIPLGISLNQIAREAVIATQVRSVLNTSYGKDARVAQLDIDYKVNPIAIRAVVIAPRSNALRPQILAQAIEAKLGQPVSLQADQVLVDPGSAAIDQEQAAFTQAQEQQRLREEGSEIVRLLAITAGAKPSDVLLDRDARRAVTAAQPLPGASLLAYRLLETRVASQINGWSIAIVPPAGLDLPPIAFASGSDQLDDAGKTALSTAIWATRRWNWTALSVPGLREPVSERATLDQRRAAAIAAALRENKIVAVPTRPGRAGAAIELGAARADTSTQ</sequence>
<feature type="transmembrane region" description="Helical" evidence="1">
    <location>
        <begin position="20"/>
        <end position="40"/>
    </location>
</feature>
<keyword evidence="1" id="KW-0812">Transmembrane</keyword>
<evidence type="ECO:0000313" key="3">
    <source>
        <dbReference type="Proteomes" id="UP001165565"/>
    </source>
</evidence>
<dbReference type="PANTHER" id="PTHR20992:SF9">
    <property type="entry name" value="AT15442P-RELATED"/>
    <property type="match status" value="1"/>
</dbReference>
<accession>A0AA41Z7G3</accession>
<keyword evidence="3" id="KW-1185">Reference proteome</keyword>
<comment type="caution">
    <text evidence="2">The sequence shown here is derived from an EMBL/GenBank/DDBJ whole genome shotgun (WGS) entry which is preliminary data.</text>
</comment>
<feature type="transmembrane region" description="Helical" evidence="1">
    <location>
        <begin position="142"/>
        <end position="163"/>
    </location>
</feature>
<reference evidence="2" key="1">
    <citation type="submission" date="2022-06" db="EMBL/GenBank/DDBJ databases">
        <title>Sphingomonas sp. nov. isolated from rhizosphere soil of tomato.</title>
        <authorList>
            <person name="Dong H."/>
            <person name="Gao R."/>
        </authorList>
    </citation>
    <scope>NUCLEOTIDE SEQUENCE</scope>
    <source>
        <strain evidence="2">MMSM24</strain>
    </source>
</reference>
<dbReference type="InterPro" id="IPR005240">
    <property type="entry name" value="DUF389"/>
</dbReference>
<dbReference type="EMBL" id="JANFAV010000007">
    <property type="protein sequence ID" value="MCW6535402.1"/>
    <property type="molecule type" value="Genomic_DNA"/>
</dbReference>
<dbReference type="RefSeq" id="WP_265269019.1">
    <property type="nucleotide sequence ID" value="NZ_JANFAV010000007.1"/>
</dbReference>
<feature type="transmembrane region" description="Helical" evidence="1">
    <location>
        <begin position="169"/>
        <end position="195"/>
    </location>
</feature>
<feature type="transmembrane region" description="Helical" evidence="1">
    <location>
        <begin position="117"/>
        <end position="135"/>
    </location>
</feature>
<feature type="transmembrane region" description="Helical" evidence="1">
    <location>
        <begin position="46"/>
        <end position="70"/>
    </location>
</feature>
<protein>
    <submittedName>
        <fullName evidence="2">DUF389 domain-containing protein</fullName>
    </submittedName>
</protein>